<evidence type="ECO:0000256" key="14">
    <source>
        <dbReference type="ARBA" id="ARBA00023329"/>
    </source>
</evidence>
<evidence type="ECO:0000256" key="19">
    <source>
        <dbReference type="ARBA" id="ARBA00051447"/>
    </source>
</evidence>
<evidence type="ECO:0000256" key="20">
    <source>
        <dbReference type="ARBA" id="ARBA00051612"/>
    </source>
</evidence>
<evidence type="ECO:0000256" key="10">
    <source>
        <dbReference type="ARBA" id="ARBA00023018"/>
    </source>
</evidence>
<dbReference type="GO" id="GO:0005765">
    <property type="term" value="C:lysosomal membrane"/>
    <property type="evidence" value="ECO:0007669"/>
    <property type="project" value="UniProtKB-SubCell"/>
</dbReference>
<keyword evidence="8" id="KW-0769">Symport</keyword>
<evidence type="ECO:0000256" key="5">
    <source>
        <dbReference type="ARBA" id="ARBA00022448"/>
    </source>
</evidence>
<dbReference type="Ensembl" id="ENSCSET00000012727.1">
    <property type="protein sequence ID" value="ENSCSEP00000012575.1"/>
    <property type="gene ID" value="ENSCSEG00000008033.1"/>
</dbReference>
<dbReference type="InterPro" id="IPR020846">
    <property type="entry name" value="MFS_dom"/>
</dbReference>
<comment type="catalytic activity">
    <reaction evidence="15">
        <text>2 nitrate(out) + H(+)(out) = 2 nitrate(in) + H(+)(in)</text>
        <dbReference type="Rhea" id="RHEA:71539"/>
        <dbReference type="ChEBI" id="CHEBI:15378"/>
        <dbReference type="ChEBI" id="CHEBI:17632"/>
    </reaction>
    <physiologicalReaction direction="left-to-right" evidence="15">
        <dbReference type="Rhea" id="RHEA:71540"/>
    </physiologicalReaction>
</comment>
<dbReference type="Pfam" id="PF07690">
    <property type="entry name" value="MFS_1"/>
    <property type="match status" value="1"/>
</dbReference>
<dbReference type="InterPro" id="IPR011701">
    <property type="entry name" value="MFS"/>
</dbReference>
<evidence type="ECO:0000256" key="9">
    <source>
        <dbReference type="ARBA" id="ARBA00022989"/>
    </source>
</evidence>
<comment type="catalytic activity">
    <reaction evidence="20">
        <text>D-glucuronate(out) + H(+)(out) = D-glucuronate(in) + H(+)(in)</text>
        <dbReference type="Rhea" id="RHEA:72591"/>
        <dbReference type="ChEBI" id="CHEBI:15378"/>
        <dbReference type="ChEBI" id="CHEBI:58720"/>
    </reaction>
    <physiologicalReaction direction="left-to-right" evidence="20">
        <dbReference type="Rhea" id="RHEA:72592"/>
    </physiologicalReaction>
</comment>
<evidence type="ECO:0000259" key="28">
    <source>
        <dbReference type="PROSITE" id="PS50850"/>
    </source>
</evidence>
<evidence type="ECO:0000256" key="24">
    <source>
        <dbReference type="ARBA" id="ARBA00081195"/>
    </source>
</evidence>
<evidence type="ECO:0000256" key="16">
    <source>
        <dbReference type="ARBA" id="ARBA00050554"/>
    </source>
</evidence>
<evidence type="ECO:0000256" key="21">
    <source>
        <dbReference type="ARBA" id="ARBA00056891"/>
    </source>
</evidence>
<evidence type="ECO:0000256" key="17">
    <source>
        <dbReference type="ARBA" id="ARBA00050625"/>
    </source>
</evidence>
<keyword evidence="30" id="KW-1185">Reference proteome</keyword>
<keyword evidence="10" id="KW-0770">Synapse</keyword>
<keyword evidence="9 27" id="KW-1133">Transmembrane helix</keyword>
<dbReference type="PANTHER" id="PTHR11662">
    <property type="entry name" value="SOLUTE CARRIER FAMILY 17"/>
    <property type="match status" value="1"/>
</dbReference>
<evidence type="ECO:0000256" key="7">
    <source>
        <dbReference type="ARBA" id="ARBA00022692"/>
    </source>
</evidence>
<keyword evidence="13" id="KW-0458">Lysosome</keyword>
<dbReference type="SUPFAM" id="SSF103473">
    <property type="entry name" value="MFS general substrate transporter"/>
    <property type="match status" value="1"/>
</dbReference>
<evidence type="ECO:0000256" key="26">
    <source>
        <dbReference type="SAM" id="MobiDB-lite"/>
    </source>
</evidence>
<comment type="subcellular location">
    <subcellularLocation>
        <location evidence="2">Basolateral cell membrane</location>
        <topology evidence="2">Multi-pass membrane protein</topology>
    </subcellularLocation>
    <subcellularLocation>
        <location evidence="3">Cytoplasmic vesicle</location>
        <location evidence="3">Secretory vesicle membrane</location>
        <topology evidence="3">Multi-pass membrane protein</topology>
    </subcellularLocation>
    <subcellularLocation>
        <location evidence="1">Cytoplasmic vesicle</location>
        <location evidence="1">Secretory vesicle</location>
        <location evidence="1">Synaptic vesicle membrane</location>
    </subcellularLocation>
    <subcellularLocation>
        <location evidence="4">Lysosome membrane</location>
    </subcellularLocation>
</comment>
<feature type="transmembrane region" description="Helical" evidence="27">
    <location>
        <begin position="319"/>
        <end position="340"/>
    </location>
</feature>
<keyword evidence="6" id="KW-1003">Cell membrane</keyword>
<evidence type="ECO:0000256" key="27">
    <source>
        <dbReference type="SAM" id="Phobius"/>
    </source>
</evidence>
<evidence type="ECO:0000256" key="1">
    <source>
        <dbReference type="ARBA" id="ARBA00004432"/>
    </source>
</evidence>
<dbReference type="GeneTree" id="ENSGT00940000166232"/>
<evidence type="ECO:0000256" key="2">
    <source>
        <dbReference type="ARBA" id="ARBA00004554"/>
    </source>
</evidence>
<comment type="catalytic activity">
    <reaction evidence="16">
        <text>L-aspartate(out) = L-aspartate(in)</text>
        <dbReference type="Rhea" id="RHEA:66332"/>
        <dbReference type="ChEBI" id="CHEBI:29991"/>
    </reaction>
    <physiologicalReaction direction="left-to-right" evidence="16">
        <dbReference type="Rhea" id="RHEA:66333"/>
    </physiologicalReaction>
</comment>
<dbReference type="FunFam" id="1.20.1250.20:FF:000067">
    <property type="entry name" value="sialin isoform X2"/>
    <property type="match status" value="1"/>
</dbReference>
<evidence type="ECO:0000256" key="22">
    <source>
        <dbReference type="ARBA" id="ARBA00069713"/>
    </source>
</evidence>
<dbReference type="InterPro" id="IPR036259">
    <property type="entry name" value="MFS_trans_sf"/>
</dbReference>
<feature type="transmembrane region" description="Helical" evidence="27">
    <location>
        <begin position="91"/>
        <end position="111"/>
    </location>
</feature>
<evidence type="ECO:0000256" key="13">
    <source>
        <dbReference type="ARBA" id="ARBA00023228"/>
    </source>
</evidence>
<feature type="transmembrane region" description="Helical" evidence="27">
    <location>
        <begin position="209"/>
        <end position="228"/>
    </location>
</feature>
<feature type="transmembrane region" description="Helical" evidence="27">
    <location>
        <begin position="445"/>
        <end position="463"/>
    </location>
</feature>
<dbReference type="FunFam" id="1.20.1250.20:FF:000003">
    <property type="entry name" value="Solute carrier family 17 member 3"/>
    <property type="match status" value="1"/>
</dbReference>
<name>A0A3P8VJD4_CYNSE</name>
<keyword evidence="5" id="KW-0813">Transport</keyword>
<evidence type="ECO:0000256" key="25">
    <source>
        <dbReference type="ARBA" id="ARBA00081925"/>
    </source>
</evidence>
<evidence type="ECO:0000313" key="30">
    <source>
        <dbReference type="Proteomes" id="UP000265120"/>
    </source>
</evidence>
<sequence>MAAPSGYSIISTHSDSEDSEPLLDRNEAVPPKCCSTRLNLAFLMFLGFAVVYGLRVNLSVAMVAMVNTSDPSSAKNRSVPQYTWDTETQGWLLGAFFFGYLCTQIPGGYLAGHYGGSLFLGLGVLGTAALTLLTPLAAQLGSTWLFALRAVEGFGEGVTFPAMMAMWARWAPPLERSSLMTLSGSGANFGACLALPLTGLICQTMGWPAVFYLCGAGCLWSVFWFMLVSDDPRTHRRISKKEKDYIINSIGAQVRRGTLTGDFPPMLQMMMSVPLWAMIVTQMCSNWAYYTLLTSLPTYMDNILHFDLKSVRLNGFLSALPYLGAFVISVLSGIVADALIEKRVFSVTFVRKLFTALGLLFPAVFLIAVCYVGCSHALTVTFLTLSTTTGGISSAGVFINQIDIAPRSVWPTVWPTVWSTSLGRMFSFSVDLLFVSHTLAGWRKVFWVAAMINIGGALIYTIFGTGKVQSWAITEEDREEEEKEKRDRSINS</sequence>
<comment type="catalytic activity">
    <reaction evidence="17">
        <text>N-acetylneuraminate(in) + H(+)(in) = N-acetylneuraminate(out) + H(+)(out)</text>
        <dbReference type="Rhea" id="RHEA:28987"/>
        <dbReference type="ChEBI" id="CHEBI:15378"/>
        <dbReference type="ChEBI" id="CHEBI:35418"/>
    </reaction>
    <physiologicalReaction direction="right-to-left" evidence="17">
        <dbReference type="Rhea" id="RHEA:28989"/>
    </physiologicalReaction>
</comment>
<feature type="transmembrane region" description="Helical" evidence="27">
    <location>
        <begin position="179"/>
        <end position="197"/>
    </location>
</feature>
<dbReference type="GO" id="GO:0030672">
    <property type="term" value="C:synaptic vesicle membrane"/>
    <property type="evidence" value="ECO:0007669"/>
    <property type="project" value="UniProtKB-SubCell"/>
</dbReference>
<dbReference type="PROSITE" id="PS50850">
    <property type="entry name" value="MFS"/>
    <property type="match status" value="1"/>
</dbReference>
<reference evidence="29" key="2">
    <citation type="submission" date="2025-08" db="UniProtKB">
        <authorList>
            <consortium name="Ensembl"/>
        </authorList>
    </citation>
    <scope>IDENTIFICATION</scope>
</reference>
<dbReference type="Proteomes" id="UP000265120">
    <property type="component" value="Chromosome 18"/>
</dbReference>
<comment type="catalytic activity">
    <reaction evidence="19">
        <text>L-glutamate(out) = L-glutamate(in)</text>
        <dbReference type="Rhea" id="RHEA:66336"/>
        <dbReference type="ChEBI" id="CHEBI:29985"/>
    </reaction>
    <physiologicalReaction direction="left-to-right" evidence="19">
        <dbReference type="Rhea" id="RHEA:66337"/>
    </physiologicalReaction>
</comment>
<dbReference type="PANTHER" id="PTHR11662:SF284">
    <property type="entry name" value="SMALL INTESTINE URATE EXPORTER-RELATED"/>
    <property type="match status" value="1"/>
</dbReference>
<evidence type="ECO:0000256" key="11">
    <source>
        <dbReference type="ARBA" id="ARBA00023136"/>
    </source>
</evidence>
<feature type="transmembrane region" description="Helical" evidence="27">
    <location>
        <begin position="352"/>
        <end position="378"/>
    </location>
</feature>
<evidence type="ECO:0000256" key="8">
    <source>
        <dbReference type="ARBA" id="ARBA00022847"/>
    </source>
</evidence>
<dbReference type="GO" id="GO:0006820">
    <property type="term" value="P:monoatomic anion transport"/>
    <property type="evidence" value="ECO:0007669"/>
    <property type="project" value="TreeGrafter"/>
</dbReference>
<dbReference type="GO" id="GO:0015293">
    <property type="term" value="F:symporter activity"/>
    <property type="evidence" value="ECO:0007669"/>
    <property type="project" value="UniProtKB-KW"/>
</dbReference>
<dbReference type="AlphaFoldDB" id="A0A3P8VJD4"/>
<feature type="region of interest" description="Disordered" evidence="26">
    <location>
        <begin position="1"/>
        <end position="24"/>
    </location>
</feature>
<feature type="transmembrane region" description="Helical" evidence="27">
    <location>
        <begin position="275"/>
        <end position="299"/>
    </location>
</feature>
<organism evidence="29 30">
    <name type="scientific">Cynoglossus semilaevis</name>
    <name type="common">Tongue sole</name>
    <dbReference type="NCBI Taxonomy" id="244447"/>
    <lineage>
        <taxon>Eukaryota</taxon>
        <taxon>Metazoa</taxon>
        <taxon>Chordata</taxon>
        <taxon>Craniata</taxon>
        <taxon>Vertebrata</taxon>
        <taxon>Euteleostomi</taxon>
        <taxon>Actinopterygii</taxon>
        <taxon>Neopterygii</taxon>
        <taxon>Teleostei</taxon>
        <taxon>Neoteleostei</taxon>
        <taxon>Acanthomorphata</taxon>
        <taxon>Carangaria</taxon>
        <taxon>Pleuronectiformes</taxon>
        <taxon>Pleuronectoidei</taxon>
        <taxon>Cynoglossidae</taxon>
        <taxon>Cynoglossinae</taxon>
        <taxon>Cynoglossus</taxon>
    </lineage>
</organism>
<dbReference type="GO" id="GO:0016324">
    <property type="term" value="C:apical plasma membrane"/>
    <property type="evidence" value="ECO:0007669"/>
    <property type="project" value="TreeGrafter"/>
</dbReference>
<evidence type="ECO:0000256" key="12">
    <source>
        <dbReference type="ARBA" id="ARBA00023180"/>
    </source>
</evidence>
<feature type="domain" description="Major facilitator superfamily (MFS) profile" evidence="28">
    <location>
        <begin position="39"/>
        <end position="468"/>
    </location>
</feature>
<dbReference type="GO" id="GO:0046942">
    <property type="term" value="P:carboxylic acid transport"/>
    <property type="evidence" value="ECO:0007669"/>
    <property type="project" value="UniProtKB-ARBA"/>
</dbReference>
<feature type="transmembrane region" description="Helical" evidence="27">
    <location>
        <begin position="118"/>
        <end position="138"/>
    </location>
</feature>
<dbReference type="GO" id="GO:0016323">
    <property type="term" value="C:basolateral plasma membrane"/>
    <property type="evidence" value="ECO:0007669"/>
    <property type="project" value="UniProtKB-SubCell"/>
</dbReference>
<accession>A0A3P8VJD4</accession>
<evidence type="ECO:0000256" key="18">
    <source>
        <dbReference type="ARBA" id="ARBA00051403"/>
    </source>
</evidence>
<dbReference type="Gene3D" id="1.20.1250.20">
    <property type="entry name" value="MFS general substrate transporter like domains"/>
    <property type="match status" value="2"/>
</dbReference>
<comment type="catalytic activity">
    <reaction evidence="18">
        <text>N-acetyl-L-aspartyl-L-glutamate(out) = N-acetyl-L-aspartyl-L-glutamate(in)</text>
        <dbReference type="Rhea" id="RHEA:72599"/>
        <dbReference type="ChEBI" id="CHEBI:76931"/>
    </reaction>
    <physiologicalReaction direction="left-to-right" evidence="18">
        <dbReference type="Rhea" id="RHEA:72600"/>
    </physiologicalReaction>
</comment>
<evidence type="ECO:0000256" key="23">
    <source>
        <dbReference type="ARBA" id="ARBA00080244"/>
    </source>
</evidence>
<keyword evidence="14" id="KW-0968">Cytoplasmic vesicle</keyword>
<proteinExistence type="predicted"/>
<protein>
    <recommendedName>
        <fullName evidence="22">Sialin</fullName>
    </recommendedName>
    <alternativeName>
        <fullName evidence="25">H(+)/nitrate cotransporter</fullName>
    </alternativeName>
    <alternativeName>
        <fullName evidence="23">H(+)/sialic acid cotransporter</fullName>
    </alternativeName>
    <alternativeName>
        <fullName evidence="24">Vesicular excitatory amino acid transporter</fullName>
    </alternativeName>
</protein>
<evidence type="ECO:0000256" key="3">
    <source>
        <dbReference type="ARBA" id="ARBA00004638"/>
    </source>
</evidence>
<evidence type="ECO:0000256" key="4">
    <source>
        <dbReference type="ARBA" id="ARBA00004656"/>
    </source>
</evidence>
<keyword evidence="7 27" id="KW-0812">Transmembrane</keyword>
<reference evidence="29" key="3">
    <citation type="submission" date="2025-09" db="UniProtKB">
        <authorList>
            <consortium name="Ensembl"/>
        </authorList>
    </citation>
    <scope>IDENTIFICATION</scope>
</reference>
<evidence type="ECO:0000256" key="6">
    <source>
        <dbReference type="ARBA" id="ARBA00022475"/>
    </source>
</evidence>
<keyword evidence="12" id="KW-0325">Glycoprotein</keyword>
<feature type="transmembrane region" description="Helical" evidence="27">
    <location>
        <begin position="40"/>
        <end position="66"/>
    </location>
</feature>
<evidence type="ECO:0000313" key="29">
    <source>
        <dbReference type="Ensembl" id="ENSCSEP00000012575.1"/>
    </source>
</evidence>
<comment type="function">
    <text evidence="21">Receptor for CM101, a polysaccharide produced by group B Streptococcus with antipathoangiogenic properties.</text>
</comment>
<dbReference type="InterPro" id="IPR050382">
    <property type="entry name" value="MFS_Na/Anion_cotransporter"/>
</dbReference>
<keyword evidence="11 27" id="KW-0472">Membrane</keyword>
<evidence type="ECO:0000256" key="15">
    <source>
        <dbReference type="ARBA" id="ARBA00050101"/>
    </source>
</evidence>
<reference evidence="29 30" key="1">
    <citation type="journal article" date="2014" name="Nat. Genet.">
        <title>Whole-genome sequence of a flatfish provides insights into ZW sex chromosome evolution and adaptation to a benthic lifestyle.</title>
        <authorList>
            <person name="Chen S."/>
            <person name="Zhang G."/>
            <person name="Shao C."/>
            <person name="Huang Q."/>
            <person name="Liu G."/>
            <person name="Zhang P."/>
            <person name="Song W."/>
            <person name="An N."/>
            <person name="Chalopin D."/>
            <person name="Volff J.N."/>
            <person name="Hong Y."/>
            <person name="Li Q."/>
            <person name="Sha Z."/>
            <person name="Zhou H."/>
            <person name="Xie M."/>
            <person name="Yu Q."/>
            <person name="Liu Y."/>
            <person name="Xiang H."/>
            <person name="Wang N."/>
            <person name="Wu K."/>
            <person name="Yang C."/>
            <person name="Zhou Q."/>
            <person name="Liao X."/>
            <person name="Yang L."/>
            <person name="Hu Q."/>
            <person name="Zhang J."/>
            <person name="Meng L."/>
            <person name="Jin L."/>
            <person name="Tian Y."/>
            <person name="Lian J."/>
            <person name="Yang J."/>
            <person name="Miao G."/>
            <person name="Liu S."/>
            <person name="Liang Z."/>
            <person name="Yan F."/>
            <person name="Li Y."/>
            <person name="Sun B."/>
            <person name="Zhang H."/>
            <person name="Zhang J."/>
            <person name="Zhu Y."/>
            <person name="Du M."/>
            <person name="Zhao Y."/>
            <person name="Schartl M."/>
            <person name="Tang Q."/>
            <person name="Wang J."/>
        </authorList>
    </citation>
    <scope>NUCLEOTIDE SEQUENCE</scope>
</reference>